<protein>
    <recommendedName>
        <fullName evidence="3">peptidylprolyl isomerase</fullName>
        <ecNumber evidence="3">5.2.1.8</ecNumber>
    </recommendedName>
</protein>
<dbReference type="Gene3D" id="1.10.3120.10">
    <property type="entry name" value="Trigger factor, C-terminal domain"/>
    <property type="match status" value="1"/>
</dbReference>
<evidence type="ECO:0000259" key="9">
    <source>
        <dbReference type="Pfam" id="PF05698"/>
    </source>
</evidence>
<dbReference type="AlphaFoldDB" id="A0A7I8LD01"/>
<dbReference type="GO" id="GO:0043022">
    <property type="term" value="F:ribosome binding"/>
    <property type="evidence" value="ECO:0007669"/>
    <property type="project" value="TreeGrafter"/>
</dbReference>
<dbReference type="GO" id="GO:0051083">
    <property type="term" value="P:'de novo' cotranslational protein folding"/>
    <property type="evidence" value="ECO:0007669"/>
    <property type="project" value="TreeGrafter"/>
</dbReference>
<dbReference type="PANTHER" id="PTHR30560:SF3">
    <property type="entry name" value="TRIGGER FACTOR-LIKE PROTEIN TIG, CHLOROPLASTIC"/>
    <property type="match status" value="1"/>
</dbReference>
<evidence type="ECO:0000256" key="4">
    <source>
        <dbReference type="ARBA" id="ARBA00023110"/>
    </source>
</evidence>
<dbReference type="InterPro" id="IPR036611">
    <property type="entry name" value="Trigger_fac_ribosome-bd_sf"/>
</dbReference>
<dbReference type="SUPFAM" id="SSF102735">
    <property type="entry name" value="Trigger factor ribosome-binding domain"/>
    <property type="match status" value="1"/>
</dbReference>
<evidence type="ECO:0000256" key="6">
    <source>
        <dbReference type="ARBA" id="ARBA00023235"/>
    </source>
</evidence>
<dbReference type="InterPro" id="IPR008880">
    <property type="entry name" value="Trigger_fac_C"/>
</dbReference>
<dbReference type="EMBL" id="LR743601">
    <property type="protein sequence ID" value="CAA2631574.1"/>
    <property type="molecule type" value="Genomic_DNA"/>
</dbReference>
<dbReference type="SUPFAM" id="SSF54534">
    <property type="entry name" value="FKBP-like"/>
    <property type="match status" value="1"/>
</dbReference>
<proteinExistence type="inferred from homology"/>
<feature type="domain" description="Trigger factor ribosome-binding bacterial" evidence="8">
    <location>
        <begin position="80"/>
        <end position="218"/>
    </location>
</feature>
<evidence type="ECO:0000256" key="2">
    <source>
        <dbReference type="ARBA" id="ARBA00005464"/>
    </source>
</evidence>
<dbReference type="InterPro" id="IPR008881">
    <property type="entry name" value="Trigger_fac_ribosome-bd_bac"/>
</dbReference>
<accession>A0A7I8LD01</accession>
<evidence type="ECO:0000259" key="8">
    <source>
        <dbReference type="Pfam" id="PF05697"/>
    </source>
</evidence>
<dbReference type="HAMAP" id="MF_00303">
    <property type="entry name" value="Trigger_factor_Tig"/>
    <property type="match status" value="1"/>
</dbReference>
<dbReference type="PANTHER" id="PTHR30560">
    <property type="entry name" value="TRIGGER FACTOR CHAPERONE AND PEPTIDYL-PROLYL CIS/TRANS ISOMERASE"/>
    <property type="match status" value="1"/>
</dbReference>
<dbReference type="EMBL" id="LR746277">
    <property type="protein sequence ID" value="CAA7407907.1"/>
    <property type="molecule type" value="Genomic_DNA"/>
</dbReference>
<dbReference type="GO" id="GO:0003755">
    <property type="term" value="F:peptidyl-prolyl cis-trans isomerase activity"/>
    <property type="evidence" value="ECO:0007669"/>
    <property type="project" value="UniProtKB-KW"/>
</dbReference>
<dbReference type="Proteomes" id="UP000663760">
    <property type="component" value="Chromosome 14"/>
</dbReference>
<evidence type="ECO:0000313" key="10">
    <source>
        <dbReference type="EMBL" id="CAA2631574.1"/>
    </source>
</evidence>
<comment type="catalytic activity">
    <reaction evidence="1">
        <text>[protein]-peptidylproline (omega=180) = [protein]-peptidylproline (omega=0)</text>
        <dbReference type="Rhea" id="RHEA:16237"/>
        <dbReference type="Rhea" id="RHEA-COMP:10747"/>
        <dbReference type="Rhea" id="RHEA-COMP:10748"/>
        <dbReference type="ChEBI" id="CHEBI:83833"/>
        <dbReference type="ChEBI" id="CHEBI:83834"/>
        <dbReference type="EC" id="5.2.1.8"/>
    </reaction>
</comment>
<feature type="domain" description="Trigger factor C-terminal" evidence="9">
    <location>
        <begin position="361"/>
        <end position="518"/>
    </location>
</feature>
<comment type="function">
    <text evidence="7">Involved in protein export. Acts as a chaperone by maintaining the newly synthesized protein in an open conformation. Functions as a peptidyl-prolyl cis-trans isomerase.</text>
</comment>
<reference evidence="11" key="1">
    <citation type="submission" date="2020-02" db="EMBL/GenBank/DDBJ databases">
        <authorList>
            <person name="Scholz U."/>
            <person name="Mascher M."/>
            <person name="Fiebig A."/>
        </authorList>
    </citation>
    <scope>NUCLEOTIDE SEQUENCE</scope>
</reference>
<keyword evidence="6" id="KW-0413">Isomerase</keyword>
<evidence type="ECO:0000313" key="11">
    <source>
        <dbReference type="EMBL" id="CAA7407907.1"/>
    </source>
</evidence>
<name>A0A7I8LD01_SPIIN</name>
<dbReference type="FunFam" id="3.30.70.1050:FF:000004">
    <property type="entry name" value="Trigger factor"/>
    <property type="match status" value="1"/>
</dbReference>
<sequence>MARTFGSVLHFRSLSAAATPSEFLFPVKPLAGSLKLGSSRQLFPCFTSVPRQNTCRLTVSAGAATLKQAETEQFPVDVLVTETKLPHSSVKLSVEVPPAISEECYRKVLGEFSKRVKIPGFRPGKNIPENILVNYIGKQQIQNTTIEAILKKTLPNATSKVKGRALKDSIRIDTKFSEMDESFSLQDFFRYDVLVDIAPEVRWTSENGYKDLKIVVEIDNAITAETAAEGELRRRQKSLGALKIVTDRGLQVGDLVVIDIFATTVKEDESEGEKIPSAETKGFHLDTEECDNLLPGFIDSIKGIRQGETKSFLLTFPESWEQEHLRSVCARFTVVCKEHFYRDFPALDDSLAEKLLPGCTTVEQVKETILERCREVEQNAKEQATDNAILDQLSKIIEVDIPQSLFEEQGRELYGAHLLQLQASRKLDENQLSYLSSEKAVKDYLESQKEKIENVIKQMLAIGEVFKRENLQLSTEDLVKEVENSVAEFKRHNQEYDEERVKQQVQEILEGAKVLEWLRENADIQYIYR</sequence>
<evidence type="ECO:0000256" key="5">
    <source>
        <dbReference type="ARBA" id="ARBA00023186"/>
    </source>
</evidence>
<keyword evidence="5" id="KW-0143">Chaperone</keyword>
<evidence type="ECO:0000256" key="3">
    <source>
        <dbReference type="ARBA" id="ARBA00013194"/>
    </source>
</evidence>
<dbReference type="Pfam" id="PF05698">
    <property type="entry name" value="Trigger_C"/>
    <property type="match status" value="1"/>
</dbReference>
<dbReference type="Gene3D" id="3.10.50.40">
    <property type="match status" value="1"/>
</dbReference>
<dbReference type="SUPFAM" id="SSF109998">
    <property type="entry name" value="Triger factor/SurA peptide-binding domain-like"/>
    <property type="match status" value="1"/>
</dbReference>
<dbReference type="FunFam" id="1.10.3120.10:FF:000004">
    <property type="entry name" value="Chloroplast trigger factor"/>
    <property type="match status" value="1"/>
</dbReference>
<keyword evidence="12" id="KW-1185">Reference proteome</keyword>
<dbReference type="InterPro" id="IPR037041">
    <property type="entry name" value="Trigger_fac_C_sf"/>
</dbReference>
<dbReference type="InterPro" id="IPR027304">
    <property type="entry name" value="Trigger_fact/SurA_dom_sf"/>
</dbReference>
<dbReference type="FunFam" id="3.10.50.40:FF:000001">
    <property type="entry name" value="Trigger factor"/>
    <property type="match status" value="1"/>
</dbReference>
<dbReference type="InterPro" id="IPR046357">
    <property type="entry name" value="PPIase_dom_sf"/>
</dbReference>
<dbReference type="OrthoDB" id="3366at2759"/>
<gene>
    <name evidence="10" type="ORF">SI7747_14017222</name>
    <name evidence="11" type="ORF">SI8410_14018585</name>
</gene>
<evidence type="ECO:0000256" key="1">
    <source>
        <dbReference type="ARBA" id="ARBA00000971"/>
    </source>
</evidence>
<dbReference type="InterPro" id="IPR005215">
    <property type="entry name" value="Trig_fac"/>
</dbReference>
<organism evidence="11 12">
    <name type="scientific">Spirodela intermedia</name>
    <name type="common">Intermediate duckweed</name>
    <dbReference type="NCBI Taxonomy" id="51605"/>
    <lineage>
        <taxon>Eukaryota</taxon>
        <taxon>Viridiplantae</taxon>
        <taxon>Streptophyta</taxon>
        <taxon>Embryophyta</taxon>
        <taxon>Tracheophyta</taxon>
        <taxon>Spermatophyta</taxon>
        <taxon>Magnoliopsida</taxon>
        <taxon>Liliopsida</taxon>
        <taxon>Araceae</taxon>
        <taxon>Lemnoideae</taxon>
        <taxon>Spirodela</taxon>
    </lineage>
</organism>
<dbReference type="Pfam" id="PF05697">
    <property type="entry name" value="Trigger_N"/>
    <property type="match status" value="1"/>
</dbReference>
<dbReference type="GO" id="GO:0043335">
    <property type="term" value="P:protein unfolding"/>
    <property type="evidence" value="ECO:0007669"/>
    <property type="project" value="TreeGrafter"/>
</dbReference>
<dbReference type="GO" id="GO:0015031">
    <property type="term" value="P:protein transport"/>
    <property type="evidence" value="ECO:0007669"/>
    <property type="project" value="InterPro"/>
</dbReference>
<dbReference type="Gene3D" id="3.30.70.1050">
    <property type="entry name" value="Trigger factor ribosome-binding domain"/>
    <property type="match status" value="1"/>
</dbReference>
<evidence type="ECO:0000313" key="12">
    <source>
        <dbReference type="Proteomes" id="UP000663760"/>
    </source>
</evidence>
<dbReference type="EC" id="5.2.1.8" evidence="3"/>
<keyword evidence="4" id="KW-0697">Rotamase</keyword>
<dbReference type="NCBIfam" id="TIGR00115">
    <property type="entry name" value="tig"/>
    <property type="match status" value="1"/>
</dbReference>
<dbReference type="GO" id="GO:0044183">
    <property type="term" value="F:protein folding chaperone"/>
    <property type="evidence" value="ECO:0007669"/>
    <property type="project" value="TreeGrafter"/>
</dbReference>
<comment type="similarity">
    <text evidence="2">Belongs to the FKBP-type PPIase family. Tig subfamily.</text>
</comment>
<evidence type="ECO:0000256" key="7">
    <source>
        <dbReference type="ARBA" id="ARBA00024849"/>
    </source>
</evidence>